<protein>
    <submittedName>
        <fullName evidence="1">ORF3 protein</fullName>
    </submittedName>
</protein>
<dbReference type="GeneID" id="37616421"/>
<evidence type="ECO:0000313" key="1">
    <source>
        <dbReference type="EMBL" id="AKC89295.1"/>
    </source>
</evidence>
<reference evidence="1 2" key="1">
    <citation type="journal article" date="2015" name="J. Virol.">
        <title>Historical Outbreaks of Simian Hemorrhagic Fever in Captive Macaques Were Caused by Distinct Arteriviruses.</title>
        <authorList>
            <person name="Lauck M."/>
            <person name="Alkhovsky S.V."/>
            <person name="Bao Y."/>
            <person name="Bailey A.L."/>
            <person name="Shevtsova Z.V."/>
            <person name="Shchetinin A.M."/>
            <person name="Vishnevskaya T.V."/>
            <person name="Lackemeyer M.G."/>
            <person name="Postnikova E."/>
            <person name="Mazur S."/>
            <person name="Wada J."/>
            <person name="Radoshitzky S.R."/>
            <person name="Friedrich T.C."/>
            <person name="Lapin B.A."/>
            <person name="Deriabin P.G."/>
            <person name="Jahrling P.B."/>
            <person name="Goldberg T.L."/>
            <person name="O'Connor D.H."/>
            <person name="Kuhn J.H."/>
        </authorList>
    </citation>
    <scope>NUCLEOTIDE SEQUENCE [LARGE SCALE GENOMIC DNA]</scope>
    <source>
        <strain evidence="1">Sukhumi</strain>
    </source>
</reference>
<keyword evidence="2" id="KW-1185">Reference proteome</keyword>
<dbReference type="OrthoDB" id="16307at10239"/>
<accession>A0A0F6PU79</accession>
<dbReference type="Pfam" id="PF02497">
    <property type="entry name" value="Arteri_GP4"/>
    <property type="match status" value="1"/>
</dbReference>
<dbReference type="EMBL" id="KM677927">
    <property type="protein sequence ID" value="AKC89295.1"/>
    <property type="molecule type" value="Genomic_RNA"/>
</dbReference>
<sequence>MGPLYLGVVSALCLVAVGSQHRICMICTSHNITQFHTGYHQTPPPKRQGASGYTPPDFAQVLGYGETCSDNQILGHILSAQEETTGTLKGLDDAFTLLSFARCLVRALEYHQQNISHRFFMANNTLQLCANLTLAVDHLTISTPWFISPGAIRWATIICSIVAVLRALYG</sequence>
<dbReference type="GO" id="GO:0019031">
    <property type="term" value="C:viral envelope"/>
    <property type="evidence" value="ECO:0007669"/>
    <property type="project" value="InterPro"/>
</dbReference>
<dbReference type="RefSeq" id="YP_009505572.1">
    <property type="nucleotide sequence ID" value="NC_038293.1"/>
</dbReference>
<dbReference type="Proteomes" id="UP000130686">
    <property type="component" value="Segment"/>
</dbReference>
<evidence type="ECO:0000313" key="2">
    <source>
        <dbReference type="Proteomes" id="UP000130686"/>
    </source>
</evidence>
<proteinExistence type="predicted"/>
<organism evidence="1 2">
    <name type="scientific">Simian hemorrhagic encephalitis virus</name>
    <dbReference type="NCBI Taxonomy" id="1965068"/>
    <lineage>
        <taxon>Viruses</taxon>
        <taxon>Riboviria</taxon>
        <taxon>Orthornavirae</taxon>
        <taxon>Pisuviricota</taxon>
        <taxon>Pisoniviricetes</taxon>
        <taxon>Nidovirales</taxon>
        <taxon>Arnidovirineae</taxon>
        <taxon>Arteriviridae</taxon>
        <taxon>Simarterivirinae</taxon>
        <taxon>Epsilonarterivirus</taxon>
        <taxon>Sheartevirus</taxon>
        <taxon>Epsilonarterivirus hemcep</taxon>
    </lineage>
</organism>
<name>A0A0F6PU79_9NIDO</name>
<dbReference type="KEGG" id="vg:37616421"/>
<dbReference type="InterPro" id="IPR003412">
    <property type="entry name" value="Arteri_GP4"/>
</dbReference>